<gene>
    <name evidence="1" type="ORF">C8D95_101164</name>
</gene>
<accession>A0A316GBP7</accession>
<dbReference type="Proteomes" id="UP000245390">
    <property type="component" value="Unassembled WGS sequence"/>
</dbReference>
<sequence length="178" mass="19645">MKNILIVGLACLVAALVFGVEPVQRAINEATYQGTLKGVETCMDYSRSELLSKEAVRATCVSTFQKRLYDNDHATGRAGPRMNQQTVGWGGILENRTADHVTTWVRISLSIFDADGNAQEISAETPIWIDPLGEAEFRVDLPELEPEQLENINFCEHESIAPKSCMTWGVVDMMGVAI</sequence>
<dbReference type="RefSeq" id="WP_109757260.1">
    <property type="nucleotide sequence ID" value="NZ_CP034588.1"/>
</dbReference>
<dbReference type="OrthoDB" id="7850489at2"/>
<dbReference type="EMBL" id="QGGV01000001">
    <property type="protein sequence ID" value="PWK58351.1"/>
    <property type="molecule type" value="Genomic_DNA"/>
</dbReference>
<dbReference type="AlphaFoldDB" id="A0A316GBP7"/>
<dbReference type="KEGG" id="salo:EF888_02290"/>
<reference evidence="1 2" key="1">
    <citation type="submission" date="2018-05" db="EMBL/GenBank/DDBJ databases">
        <title>Genomic Encyclopedia of Type Strains, Phase IV (KMG-IV): sequencing the most valuable type-strain genomes for metagenomic binning, comparative biology and taxonomic classification.</title>
        <authorList>
            <person name="Goeker M."/>
        </authorList>
    </citation>
    <scope>NUCLEOTIDE SEQUENCE [LARGE SCALE GENOMIC DNA]</scope>
    <source>
        <strain evidence="1 2">DSM 103371</strain>
    </source>
</reference>
<organism evidence="1 2">
    <name type="scientific">Silicimonas algicola</name>
    <dbReference type="NCBI Taxonomy" id="1826607"/>
    <lineage>
        <taxon>Bacteria</taxon>
        <taxon>Pseudomonadati</taxon>
        <taxon>Pseudomonadota</taxon>
        <taxon>Alphaproteobacteria</taxon>
        <taxon>Rhodobacterales</taxon>
        <taxon>Paracoccaceae</taxon>
    </lineage>
</organism>
<keyword evidence="2" id="KW-1185">Reference proteome</keyword>
<evidence type="ECO:0000313" key="2">
    <source>
        <dbReference type="Proteomes" id="UP000245390"/>
    </source>
</evidence>
<protein>
    <submittedName>
        <fullName evidence="1">Uncharacterized protein</fullName>
    </submittedName>
</protein>
<proteinExistence type="predicted"/>
<evidence type="ECO:0000313" key="1">
    <source>
        <dbReference type="EMBL" id="PWK58351.1"/>
    </source>
</evidence>
<comment type="caution">
    <text evidence="1">The sequence shown here is derived from an EMBL/GenBank/DDBJ whole genome shotgun (WGS) entry which is preliminary data.</text>
</comment>
<name>A0A316GBP7_9RHOB</name>